<reference evidence="10 11" key="1">
    <citation type="submission" date="2016-10" db="EMBL/GenBank/DDBJ databases">
        <title>Draft genome sequences of four alkaliphilic bacteria belonging to the Anaerobacillus genus.</title>
        <authorList>
            <person name="Bassil N.M."/>
            <person name="Lloyd J.R."/>
        </authorList>
    </citation>
    <scope>NUCLEOTIDE SEQUENCE [LARGE SCALE GENOMIC DNA]</scope>
    <source>
        <strain evidence="10 11">DSM 18345</strain>
    </source>
</reference>
<dbReference type="SUPFAM" id="SSF56796">
    <property type="entry name" value="Dehydroquinate synthase-like"/>
    <property type="match status" value="1"/>
</dbReference>
<dbReference type="PANTHER" id="PTHR43616">
    <property type="entry name" value="GLYCEROL DEHYDROGENASE"/>
    <property type="match status" value="1"/>
</dbReference>
<dbReference type="AlphaFoldDB" id="A0A1S2LJ63"/>
<keyword evidence="4" id="KW-0521">NADP</keyword>
<keyword evidence="2" id="KW-0444">Lipid biosynthesis</keyword>
<keyword evidence="3" id="KW-0479">Metal-binding</keyword>
<evidence type="ECO:0000256" key="9">
    <source>
        <dbReference type="ARBA" id="ARBA00023264"/>
    </source>
</evidence>
<dbReference type="CDD" id="cd08175">
    <property type="entry name" value="G1PDH"/>
    <property type="match status" value="1"/>
</dbReference>
<evidence type="ECO:0000256" key="5">
    <source>
        <dbReference type="ARBA" id="ARBA00023002"/>
    </source>
</evidence>
<gene>
    <name evidence="10" type="ORF">BKP37_14175</name>
</gene>
<keyword evidence="5" id="KW-0560">Oxidoreductase</keyword>
<evidence type="ECO:0000256" key="8">
    <source>
        <dbReference type="ARBA" id="ARBA00023209"/>
    </source>
</evidence>
<evidence type="ECO:0000256" key="7">
    <source>
        <dbReference type="ARBA" id="ARBA00023098"/>
    </source>
</evidence>
<accession>A0A1S2LJ63</accession>
<name>A0A1S2LJ63_9BACI</name>
<evidence type="ECO:0008006" key="12">
    <source>
        <dbReference type="Google" id="ProtNLM"/>
    </source>
</evidence>
<keyword evidence="1" id="KW-0963">Cytoplasm</keyword>
<evidence type="ECO:0000313" key="10">
    <source>
        <dbReference type="EMBL" id="OIJ12569.1"/>
    </source>
</evidence>
<proteinExistence type="predicted"/>
<evidence type="ECO:0000256" key="2">
    <source>
        <dbReference type="ARBA" id="ARBA00022516"/>
    </source>
</evidence>
<evidence type="ECO:0000313" key="11">
    <source>
        <dbReference type="Proteomes" id="UP000179524"/>
    </source>
</evidence>
<keyword evidence="7" id="KW-0443">Lipid metabolism</keyword>
<keyword evidence="6" id="KW-0520">NAD</keyword>
<organism evidence="10 11">
    <name type="scientific">Anaerobacillus alkalilacustris</name>
    <dbReference type="NCBI Taxonomy" id="393763"/>
    <lineage>
        <taxon>Bacteria</taxon>
        <taxon>Bacillati</taxon>
        <taxon>Bacillota</taxon>
        <taxon>Bacilli</taxon>
        <taxon>Bacillales</taxon>
        <taxon>Bacillaceae</taxon>
        <taxon>Anaerobacillus</taxon>
    </lineage>
</organism>
<dbReference type="OrthoDB" id="9763580at2"/>
<dbReference type="GO" id="GO:0016614">
    <property type="term" value="F:oxidoreductase activity, acting on CH-OH group of donors"/>
    <property type="evidence" value="ECO:0007669"/>
    <property type="project" value="InterPro"/>
</dbReference>
<keyword evidence="9" id="KW-1208">Phospholipid metabolism</keyword>
<evidence type="ECO:0000256" key="4">
    <source>
        <dbReference type="ARBA" id="ARBA00022857"/>
    </source>
</evidence>
<dbReference type="PANTHER" id="PTHR43616:SF5">
    <property type="entry name" value="GLYCEROL DEHYDROGENASE 1"/>
    <property type="match status" value="1"/>
</dbReference>
<keyword evidence="8" id="KW-0594">Phospholipid biosynthesis</keyword>
<evidence type="ECO:0000256" key="6">
    <source>
        <dbReference type="ARBA" id="ARBA00023027"/>
    </source>
</evidence>
<keyword evidence="11" id="KW-1185">Reference proteome</keyword>
<dbReference type="Gene3D" id="1.20.1090.10">
    <property type="entry name" value="Dehydroquinate synthase-like - alpha domain"/>
    <property type="match status" value="1"/>
</dbReference>
<dbReference type="Gene3D" id="3.40.50.1970">
    <property type="match status" value="1"/>
</dbReference>
<dbReference type="InterPro" id="IPR016205">
    <property type="entry name" value="Glycerol_DH"/>
</dbReference>
<evidence type="ECO:0000256" key="3">
    <source>
        <dbReference type="ARBA" id="ARBA00022723"/>
    </source>
</evidence>
<comment type="caution">
    <text evidence="10">The sequence shown here is derived from an EMBL/GenBank/DDBJ whole genome shotgun (WGS) entry which is preliminary data.</text>
</comment>
<protein>
    <recommendedName>
        <fullName evidence="12">Glycerol-1-phosphate dehydrogenase</fullName>
    </recommendedName>
</protein>
<dbReference type="GO" id="GO:0008654">
    <property type="term" value="P:phospholipid biosynthetic process"/>
    <property type="evidence" value="ECO:0007669"/>
    <property type="project" value="UniProtKB-KW"/>
</dbReference>
<dbReference type="Pfam" id="PF13685">
    <property type="entry name" value="Fe-ADH_2"/>
    <property type="match status" value="1"/>
</dbReference>
<sequence>MDKIEAIINKEILCQCGKHHFIPLKGIDLDFTMQNIAQACSSYFSGKNIMVVSDVNTDEVQGSLVFDSLLEADYNVQRLVFEDKKVIPNEKAVGTIMMSITEKLDGMIAVGSGTITDLVRMVVARLGVPFISIPTAPSMDGYASGVSSLIKNNRKTTFSGVAATVIIGDINVIKEAPIELVQAGFGDIIGKKISMSDWVLSVNMTDEYFCEYAANLIGNSTNLCIENVENIINREEQGIRSLMEALILSGLAISIVGDSRPASGTEHLLAHYFESSFIKQGKKPIFHGTAVAVGCFYASLLYQYVLETNEFQALENSKQIKESILKIAPKPEEVEEWLEKIGLSKYPLDYEIDRELLKEAFLLSRFTRKRYTLLNFAAELGVLEKATDSILDQLYQE</sequence>
<evidence type="ECO:0000256" key="1">
    <source>
        <dbReference type="ARBA" id="ARBA00022490"/>
    </source>
</evidence>
<dbReference type="EMBL" id="MLQR01000031">
    <property type="protein sequence ID" value="OIJ12569.1"/>
    <property type="molecule type" value="Genomic_DNA"/>
</dbReference>
<dbReference type="Proteomes" id="UP000179524">
    <property type="component" value="Unassembled WGS sequence"/>
</dbReference>
<dbReference type="GO" id="GO:0046872">
    <property type="term" value="F:metal ion binding"/>
    <property type="evidence" value="ECO:0007669"/>
    <property type="project" value="UniProtKB-KW"/>
</dbReference>
<dbReference type="RefSeq" id="WP_071310247.1">
    <property type="nucleotide sequence ID" value="NZ_MLQR01000031.1"/>
</dbReference>
<dbReference type="InterPro" id="IPR032837">
    <property type="entry name" value="G1PDH"/>
</dbReference>